<dbReference type="InterPro" id="IPR038765">
    <property type="entry name" value="Papain-like_cys_pep_sf"/>
</dbReference>
<keyword evidence="5" id="KW-1185">Reference proteome</keyword>
<organism evidence="4 5">
    <name type="scientific">Anaeromyxobacter diazotrophicus</name>
    <dbReference type="NCBI Taxonomy" id="2590199"/>
    <lineage>
        <taxon>Bacteria</taxon>
        <taxon>Pseudomonadati</taxon>
        <taxon>Myxococcota</taxon>
        <taxon>Myxococcia</taxon>
        <taxon>Myxococcales</taxon>
        <taxon>Cystobacterineae</taxon>
        <taxon>Anaeromyxobacteraceae</taxon>
        <taxon>Anaeromyxobacter</taxon>
    </lineage>
</organism>
<dbReference type="InterPro" id="IPR002931">
    <property type="entry name" value="Transglutaminase-like"/>
</dbReference>
<evidence type="ECO:0000313" key="4">
    <source>
        <dbReference type="EMBL" id="GEJ59353.1"/>
    </source>
</evidence>
<evidence type="ECO:0000256" key="2">
    <source>
        <dbReference type="SAM" id="SignalP"/>
    </source>
</evidence>
<feature type="region of interest" description="Disordered" evidence="1">
    <location>
        <begin position="309"/>
        <end position="336"/>
    </location>
</feature>
<proteinExistence type="predicted"/>
<evidence type="ECO:0000313" key="5">
    <source>
        <dbReference type="Proteomes" id="UP000503640"/>
    </source>
</evidence>
<dbReference type="RefSeq" id="WP_176068761.1">
    <property type="nucleotide sequence ID" value="NZ_BJTG01000013.1"/>
</dbReference>
<sequence>MTRALALAFALAALTLAGGARAAQPTVVNLARPAQPEWFGVYLMGKKAGFSTGWVGLEVRDGQRVLVAKNTSTLSATVGDRTVKRTQQDEKVYEARPGGRLLSFSSRREGDGGDRTVEGRCTPQGCRAILTAQGQREERALPPVGETAEQADAARLAAARREAVRGEQLDLETLRVKKMEDRFVGLARAAAGGVEAELAQVEEREAGDRAATRVSFAPDGRVVELRLGDAVSARAEPADTAQRLDKVDLFGMTRVKLPGPLPRRVPGALVFRLRGVPREFQAPDPRQSWSPQPDGAVLLTVTARRPAAADPARDAARVRGLPPELKEDLAPTPEVDSDAPVLQALSRQVVGDTRGAYAASVKLVHFVYGRLEKAYGVSRDRATEVLALGKGDCTEHALLFTALARAAGIPARQVHGLVYARYDDGVPALYWHAWVEVKSGGEWIAVDPTFDQPVADPTHVVLGRGPQVDTVGLLGALQVVSAKPKG</sequence>
<dbReference type="Proteomes" id="UP000503640">
    <property type="component" value="Unassembled WGS sequence"/>
</dbReference>
<dbReference type="PANTHER" id="PTHR33490">
    <property type="entry name" value="BLR5614 PROTEIN-RELATED"/>
    <property type="match status" value="1"/>
</dbReference>
<feature type="chain" id="PRO_5029818923" evidence="2">
    <location>
        <begin position="23"/>
        <end position="486"/>
    </location>
</feature>
<dbReference type="Pfam" id="PF01841">
    <property type="entry name" value="Transglut_core"/>
    <property type="match status" value="1"/>
</dbReference>
<dbReference type="SUPFAM" id="SSF54001">
    <property type="entry name" value="Cysteine proteinases"/>
    <property type="match status" value="1"/>
</dbReference>
<evidence type="ECO:0000256" key="1">
    <source>
        <dbReference type="SAM" id="MobiDB-lite"/>
    </source>
</evidence>
<dbReference type="Gene3D" id="3.10.620.30">
    <property type="match status" value="1"/>
</dbReference>
<dbReference type="PANTHER" id="PTHR33490:SF3">
    <property type="entry name" value="CONSERVED INTEGRAL MEMBRANE PROTEIN"/>
    <property type="match status" value="1"/>
</dbReference>
<protein>
    <submittedName>
        <fullName evidence="4">Transglutaminase</fullName>
    </submittedName>
</protein>
<gene>
    <name evidence="4" type="ORF">AMYX_40940</name>
</gene>
<feature type="domain" description="Transglutaminase-like" evidence="3">
    <location>
        <begin position="385"/>
        <end position="450"/>
    </location>
</feature>
<dbReference type="AlphaFoldDB" id="A0A7I9VSC7"/>
<evidence type="ECO:0000259" key="3">
    <source>
        <dbReference type="SMART" id="SM00460"/>
    </source>
</evidence>
<reference evidence="5" key="1">
    <citation type="journal article" date="2020" name="Appl. Environ. Microbiol.">
        <title>Diazotrophic Anaeromyxobacter Isolates from Soils.</title>
        <authorList>
            <person name="Masuda Y."/>
            <person name="Yamanaka H."/>
            <person name="Xu Z.X."/>
            <person name="Shiratori Y."/>
            <person name="Aono T."/>
            <person name="Amachi S."/>
            <person name="Senoo K."/>
            <person name="Itoh H."/>
        </authorList>
    </citation>
    <scope>NUCLEOTIDE SEQUENCE [LARGE SCALE GENOMIC DNA]</scope>
    <source>
        <strain evidence="5">R267</strain>
    </source>
</reference>
<feature type="signal peptide" evidence="2">
    <location>
        <begin position="1"/>
        <end position="22"/>
    </location>
</feature>
<dbReference type="SMART" id="SM00460">
    <property type="entry name" value="TGc"/>
    <property type="match status" value="1"/>
</dbReference>
<dbReference type="EMBL" id="BJTG01000013">
    <property type="protein sequence ID" value="GEJ59353.1"/>
    <property type="molecule type" value="Genomic_DNA"/>
</dbReference>
<comment type="caution">
    <text evidence="4">The sequence shown here is derived from an EMBL/GenBank/DDBJ whole genome shotgun (WGS) entry which is preliminary data.</text>
</comment>
<name>A0A7I9VSC7_9BACT</name>
<keyword evidence="2" id="KW-0732">Signal</keyword>
<accession>A0A7I9VSC7</accession>